<dbReference type="STRING" id="197461.A3843_05140"/>
<feature type="active site" description="Proton acceptor" evidence="8">
    <location>
        <position position="177"/>
    </location>
</feature>
<comment type="caution">
    <text evidence="11">The sequence shown here is derived from an EMBL/GenBank/DDBJ whole genome shotgun (WGS) entry which is preliminary data.</text>
</comment>
<dbReference type="PANTHER" id="PTHR42994">
    <property type="entry name" value="PEPTIDASE T"/>
    <property type="match status" value="1"/>
</dbReference>
<feature type="binding site" evidence="9">
    <location>
        <position position="201"/>
    </location>
    <ligand>
        <name>Zn(2+)</name>
        <dbReference type="ChEBI" id="CHEBI:29105"/>
        <label>1</label>
    </ligand>
</feature>
<feature type="active site" evidence="8">
    <location>
        <position position="84"/>
    </location>
</feature>
<dbReference type="InterPro" id="IPR010161">
    <property type="entry name" value="Peptidase_M20B"/>
</dbReference>
<evidence type="ECO:0000313" key="12">
    <source>
        <dbReference type="Proteomes" id="UP000185783"/>
    </source>
</evidence>
<dbReference type="NCBIfam" id="TIGR01882">
    <property type="entry name" value="peptidase-T"/>
    <property type="match status" value="1"/>
</dbReference>
<dbReference type="Pfam" id="PF07687">
    <property type="entry name" value="M20_dimer"/>
    <property type="match status" value="1"/>
</dbReference>
<feature type="binding site" evidence="9">
    <location>
        <position position="82"/>
    </location>
    <ligand>
        <name>Zn(2+)</name>
        <dbReference type="ChEBI" id="CHEBI:29105"/>
        <label>1</label>
    </ligand>
</feature>
<dbReference type="AlphaFoldDB" id="A0A1U7JK90"/>
<comment type="cofactor">
    <cofactor evidence="9">
        <name>Zn(2+)</name>
        <dbReference type="ChEBI" id="CHEBI:29105"/>
    </cofactor>
    <text evidence="9">Binds 2 Zn(2+) ions per subunit.</text>
</comment>
<dbReference type="EMBL" id="LVVZ01000007">
    <property type="protein sequence ID" value="OKL45139.1"/>
    <property type="molecule type" value="Genomic_DNA"/>
</dbReference>
<keyword evidence="4" id="KW-0378">Hydrolase</keyword>
<dbReference type="NCBIfam" id="NF009920">
    <property type="entry name" value="PRK13381.1"/>
    <property type="match status" value="1"/>
</dbReference>
<dbReference type="NCBIfam" id="NF003976">
    <property type="entry name" value="PRK05469.1"/>
    <property type="match status" value="1"/>
</dbReference>
<name>A0A1U7JK90_9HYPH</name>
<feature type="binding site" evidence="9">
    <location>
        <position position="144"/>
    </location>
    <ligand>
        <name>Zn(2+)</name>
        <dbReference type="ChEBI" id="CHEBI:29105"/>
        <label>2</label>
    </ligand>
</feature>
<dbReference type="EC" id="3.4.11.4" evidence="7"/>
<keyword evidence="2" id="KW-0645">Protease</keyword>
<dbReference type="GO" id="GO:0008237">
    <property type="term" value="F:metallopeptidase activity"/>
    <property type="evidence" value="ECO:0007669"/>
    <property type="project" value="UniProtKB-KW"/>
</dbReference>
<evidence type="ECO:0000256" key="2">
    <source>
        <dbReference type="ARBA" id="ARBA00022670"/>
    </source>
</evidence>
<reference evidence="11 12" key="1">
    <citation type="submission" date="2016-03" db="EMBL/GenBank/DDBJ databases">
        <title>Genome sequence of Nesiotobacter sp. nov., a moderately halophilic alphaproteobacterium isolated from the Yellow Sea, China.</title>
        <authorList>
            <person name="Zhang G."/>
            <person name="Zhang R."/>
        </authorList>
    </citation>
    <scope>NUCLEOTIDE SEQUENCE [LARGE SCALE GENOMIC DNA]</scope>
    <source>
        <strain evidence="11 12">WB1-6</strain>
    </source>
</reference>
<keyword evidence="3 9" id="KW-0479">Metal-binding</keyword>
<dbReference type="GO" id="GO:0045148">
    <property type="term" value="F:tripeptide aminopeptidase activity"/>
    <property type="evidence" value="ECO:0007669"/>
    <property type="project" value="UniProtKB-UniRule"/>
</dbReference>
<protein>
    <recommendedName>
        <fullName evidence="7">Peptidase T</fullName>
        <ecNumber evidence="7">3.4.11.4</ecNumber>
    </recommendedName>
</protein>
<dbReference type="Proteomes" id="UP000185783">
    <property type="component" value="Unassembled WGS sequence"/>
</dbReference>
<dbReference type="PROSITE" id="PS00758">
    <property type="entry name" value="ARGE_DAPE_CPG2_1"/>
    <property type="match status" value="1"/>
</dbReference>
<feature type="binding site" evidence="9">
    <location>
        <position position="383"/>
    </location>
    <ligand>
        <name>Zn(2+)</name>
        <dbReference type="ChEBI" id="CHEBI:29105"/>
        <label>2</label>
    </ligand>
</feature>
<dbReference type="Gene3D" id="3.40.630.10">
    <property type="entry name" value="Zn peptidases"/>
    <property type="match status" value="1"/>
</dbReference>
<keyword evidence="12" id="KW-1185">Reference proteome</keyword>
<dbReference type="GO" id="GO:0006518">
    <property type="term" value="P:peptide metabolic process"/>
    <property type="evidence" value="ECO:0007669"/>
    <property type="project" value="InterPro"/>
</dbReference>
<evidence type="ECO:0000256" key="4">
    <source>
        <dbReference type="ARBA" id="ARBA00022801"/>
    </source>
</evidence>
<dbReference type="RefSeq" id="WP_028481569.1">
    <property type="nucleotide sequence ID" value="NZ_LVVZ01000007.1"/>
</dbReference>
<evidence type="ECO:0000256" key="9">
    <source>
        <dbReference type="PIRSR" id="PIRSR037215-2"/>
    </source>
</evidence>
<evidence type="ECO:0000256" key="8">
    <source>
        <dbReference type="PIRSR" id="PIRSR037215-1"/>
    </source>
</evidence>
<proteinExistence type="inferred from homology"/>
<comment type="similarity">
    <text evidence="1">Belongs to the peptidase M20B family.</text>
</comment>
<dbReference type="PROSITE" id="PS00759">
    <property type="entry name" value="ARGE_DAPE_CPG2_2"/>
    <property type="match status" value="1"/>
</dbReference>
<dbReference type="InterPro" id="IPR001261">
    <property type="entry name" value="ArgE/DapE_CS"/>
</dbReference>
<dbReference type="SUPFAM" id="SSF55031">
    <property type="entry name" value="Bacterial exopeptidase dimerisation domain"/>
    <property type="match status" value="1"/>
</dbReference>
<dbReference type="Gene3D" id="3.30.70.360">
    <property type="match status" value="1"/>
</dbReference>
<feature type="binding site" evidence="9">
    <location>
        <position position="144"/>
    </location>
    <ligand>
        <name>Zn(2+)</name>
        <dbReference type="ChEBI" id="CHEBI:29105"/>
        <label>1</label>
    </ligand>
</feature>
<gene>
    <name evidence="11" type="ORF">A3843_05140</name>
</gene>
<organism evidence="11 12">
    <name type="scientific">Pseudovibrio exalbescens</name>
    <dbReference type="NCBI Taxonomy" id="197461"/>
    <lineage>
        <taxon>Bacteria</taxon>
        <taxon>Pseudomonadati</taxon>
        <taxon>Pseudomonadota</taxon>
        <taxon>Alphaproteobacteria</taxon>
        <taxon>Hyphomicrobiales</taxon>
        <taxon>Stappiaceae</taxon>
        <taxon>Pseudovibrio</taxon>
    </lineage>
</organism>
<evidence type="ECO:0000256" key="7">
    <source>
        <dbReference type="NCBIfam" id="TIGR01882"/>
    </source>
</evidence>
<accession>A0A1U7JK90</accession>
<evidence type="ECO:0000256" key="1">
    <source>
        <dbReference type="ARBA" id="ARBA00009692"/>
    </source>
</evidence>
<dbReference type="GO" id="GO:0006508">
    <property type="term" value="P:proteolysis"/>
    <property type="evidence" value="ECO:0007669"/>
    <property type="project" value="UniProtKB-UniRule"/>
</dbReference>
<dbReference type="Pfam" id="PF01546">
    <property type="entry name" value="Peptidase_M20"/>
    <property type="match status" value="1"/>
</dbReference>
<dbReference type="InterPro" id="IPR011650">
    <property type="entry name" value="Peptidase_M20_dimer"/>
</dbReference>
<feature type="domain" description="Peptidase M20 dimerisation" evidence="10">
    <location>
        <begin position="210"/>
        <end position="310"/>
    </location>
</feature>
<evidence type="ECO:0000259" key="10">
    <source>
        <dbReference type="Pfam" id="PF07687"/>
    </source>
</evidence>
<keyword evidence="5 9" id="KW-0862">Zinc</keyword>
<dbReference type="SUPFAM" id="SSF53187">
    <property type="entry name" value="Zn-dependent exopeptidases"/>
    <property type="match status" value="1"/>
</dbReference>
<dbReference type="InterPro" id="IPR036264">
    <property type="entry name" value="Bact_exopeptidase_dim_dom"/>
</dbReference>
<sequence length="412" mass="45216">MGNPITSVLTEKFFRYVSISSQSKAGTGQVPSSEGQLELARLLADELKALGLKSIYIDDNGILTAHLPGTVSGVDKIGFVAHLDTVDVSLSPDIKPQILRYEGEDLCLNTEKDIWLRAENNPEIQRYVGEDIIFSDGTSVLGADNKASVTVIMTLVEQLVASGDDHGDIYVAFVPDEEIGLVGSKRLDLSRFPVDYAYTIDSCELGEVVYETFNAATVSFSIQGVTAHPMSAYGVLVNPILVAQDIIGEFDRTQTPECTRGRDGYWWFSGIEGNQNTCDMTMLIRDHDLASYEARKAKVGEVVEKIRSLHPKAKIEFTIEDVYSNISNSVDKDHRSIGQIYEAMKAEGVEAKTIAMRGGTDGSALSQMGLVVPNYFTGAHNFHSCFEFLPLSAFQKSYDVTRRIVQIVADKA</sequence>
<dbReference type="PANTHER" id="PTHR42994:SF1">
    <property type="entry name" value="PEPTIDASE T"/>
    <property type="match status" value="1"/>
</dbReference>
<evidence type="ECO:0000256" key="3">
    <source>
        <dbReference type="ARBA" id="ARBA00022723"/>
    </source>
</evidence>
<keyword evidence="6" id="KW-0482">Metalloprotease</keyword>
<evidence type="ECO:0000256" key="5">
    <source>
        <dbReference type="ARBA" id="ARBA00022833"/>
    </source>
</evidence>
<dbReference type="InterPro" id="IPR002933">
    <property type="entry name" value="Peptidase_M20"/>
</dbReference>
<evidence type="ECO:0000313" key="11">
    <source>
        <dbReference type="EMBL" id="OKL45139.1"/>
    </source>
</evidence>
<evidence type="ECO:0000256" key="6">
    <source>
        <dbReference type="ARBA" id="ARBA00023049"/>
    </source>
</evidence>
<feature type="binding site" evidence="9">
    <location>
        <position position="178"/>
    </location>
    <ligand>
        <name>Zn(2+)</name>
        <dbReference type="ChEBI" id="CHEBI:29105"/>
        <label>2</label>
    </ligand>
</feature>
<dbReference type="GO" id="GO:0008270">
    <property type="term" value="F:zinc ion binding"/>
    <property type="evidence" value="ECO:0007669"/>
    <property type="project" value="InterPro"/>
</dbReference>
<dbReference type="PIRSF" id="PIRSF037215">
    <property type="entry name" value="Peptidase_M20B"/>
    <property type="match status" value="1"/>
</dbReference>